<sequence>MNNKYIKTLTNGLITENPLFRLVLGTCPSLAVSTAVANGFWMGILVIFVLTCSNVLISALRKVIPDKIRIPAFVVVIATFVTIVDLVMEAYMPDMHKTLGIFIPLIVVNCIILARAESFAYKNSVVLSALDGIGMGAGYMAALMIVATFREILGSGTFFGINVLGVDFPVAKVMVQAPGAFLTLGLVLGAINLLSNRQKTA</sequence>
<proteinExistence type="inferred from homology"/>
<evidence type="ECO:0000256" key="2">
    <source>
        <dbReference type="ARBA" id="ARBA00022448"/>
    </source>
</evidence>
<feature type="transmembrane region" description="Helical" evidence="8">
    <location>
        <begin position="98"/>
        <end position="116"/>
    </location>
</feature>
<comment type="subcellular location">
    <subcellularLocation>
        <location evidence="1">Endomembrane system</location>
        <topology evidence="1">Multi-pass membrane protein</topology>
    </subcellularLocation>
</comment>
<dbReference type="PANTHER" id="PTHR30586:SF0">
    <property type="entry name" value="ION-TRANSLOCATING OXIDOREDUCTASE COMPLEX SUBUNIT E"/>
    <property type="match status" value="1"/>
</dbReference>
<evidence type="ECO:0000256" key="7">
    <source>
        <dbReference type="ARBA" id="ARBA00023136"/>
    </source>
</evidence>
<gene>
    <name evidence="9" type="primary">rnfE_19</name>
    <name evidence="9" type="ORF">SDC9_134508</name>
</gene>
<feature type="transmembrane region" description="Helical" evidence="8">
    <location>
        <begin position="40"/>
        <end position="60"/>
    </location>
</feature>
<dbReference type="NCBIfam" id="NF009070">
    <property type="entry name" value="PRK12405.1"/>
    <property type="match status" value="1"/>
</dbReference>
<comment type="caution">
    <text evidence="9">The sequence shown here is derived from an EMBL/GenBank/DDBJ whole genome shotgun (WGS) entry which is preliminary data.</text>
</comment>
<evidence type="ECO:0000256" key="3">
    <source>
        <dbReference type="ARBA" id="ARBA00022692"/>
    </source>
</evidence>
<reference evidence="9" key="1">
    <citation type="submission" date="2019-08" db="EMBL/GenBank/DDBJ databases">
        <authorList>
            <person name="Kucharzyk K."/>
            <person name="Murdoch R.W."/>
            <person name="Higgins S."/>
            <person name="Loffler F."/>
        </authorList>
    </citation>
    <scope>NUCLEOTIDE SEQUENCE</scope>
</reference>
<feature type="transmembrane region" description="Helical" evidence="8">
    <location>
        <begin position="173"/>
        <end position="194"/>
    </location>
</feature>
<evidence type="ECO:0000256" key="8">
    <source>
        <dbReference type="SAM" id="Phobius"/>
    </source>
</evidence>
<dbReference type="InterPro" id="IPR003667">
    <property type="entry name" value="NqrDE/RnfAE"/>
</dbReference>
<evidence type="ECO:0000313" key="9">
    <source>
        <dbReference type="EMBL" id="MPM87412.1"/>
    </source>
</evidence>
<evidence type="ECO:0000256" key="5">
    <source>
        <dbReference type="ARBA" id="ARBA00022982"/>
    </source>
</evidence>
<keyword evidence="6 8" id="KW-1133">Transmembrane helix</keyword>
<keyword evidence="3 8" id="KW-0812">Transmembrane</keyword>
<keyword evidence="2" id="KW-0813">Transport</keyword>
<evidence type="ECO:0000256" key="4">
    <source>
        <dbReference type="ARBA" id="ARBA00022967"/>
    </source>
</evidence>
<dbReference type="InterPro" id="IPR010968">
    <property type="entry name" value="RnfE"/>
</dbReference>
<dbReference type="GO" id="GO:0022900">
    <property type="term" value="P:electron transport chain"/>
    <property type="evidence" value="ECO:0007669"/>
    <property type="project" value="InterPro"/>
</dbReference>
<evidence type="ECO:0000256" key="6">
    <source>
        <dbReference type="ARBA" id="ARBA00022989"/>
    </source>
</evidence>
<organism evidence="9">
    <name type="scientific">bioreactor metagenome</name>
    <dbReference type="NCBI Taxonomy" id="1076179"/>
    <lineage>
        <taxon>unclassified sequences</taxon>
        <taxon>metagenomes</taxon>
        <taxon>ecological metagenomes</taxon>
    </lineage>
</organism>
<dbReference type="HAMAP" id="MF_00478">
    <property type="entry name" value="RsxE_RnfE"/>
    <property type="match status" value="1"/>
</dbReference>
<dbReference type="PIRSF" id="PIRSF006102">
    <property type="entry name" value="NQR_DE"/>
    <property type="match status" value="1"/>
</dbReference>
<dbReference type="EMBL" id="VSSQ01035238">
    <property type="protein sequence ID" value="MPM87412.1"/>
    <property type="molecule type" value="Genomic_DNA"/>
</dbReference>
<dbReference type="Pfam" id="PF02508">
    <property type="entry name" value="Rnf-Nqr"/>
    <property type="match status" value="1"/>
</dbReference>
<keyword evidence="7 8" id="KW-0472">Membrane</keyword>
<name>A0A645DFQ8_9ZZZZ</name>
<evidence type="ECO:0000256" key="1">
    <source>
        <dbReference type="ARBA" id="ARBA00004127"/>
    </source>
</evidence>
<keyword evidence="5" id="KW-0249">Electron transport</keyword>
<keyword evidence="4" id="KW-1278">Translocase</keyword>
<protein>
    <submittedName>
        <fullName evidence="9">Electron transport complex subunit RnfE</fullName>
    </submittedName>
</protein>
<dbReference type="PANTHER" id="PTHR30586">
    <property type="entry name" value="ELECTRON TRANSPORT COMPLEX PROTEIN RNFE"/>
    <property type="match status" value="1"/>
</dbReference>
<dbReference type="GO" id="GO:0005886">
    <property type="term" value="C:plasma membrane"/>
    <property type="evidence" value="ECO:0007669"/>
    <property type="project" value="TreeGrafter"/>
</dbReference>
<dbReference type="NCBIfam" id="TIGR01948">
    <property type="entry name" value="rnfE"/>
    <property type="match status" value="1"/>
</dbReference>
<dbReference type="AlphaFoldDB" id="A0A645DFQ8"/>
<feature type="transmembrane region" description="Helical" evidence="8">
    <location>
        <begin position="137"/>
        <end position="161"/>
    </location>
</feature>
<dbReference type="GO" id="GO:0012505">
    <property type="term" value="C:endomembrane system"/>
    <property type="evidence" value="ECO:0007669"/>
    <property type="project" value="UniProtKB-SubCell"/>
</dbReference>
<accession>A0A645DFQ8</accession>
<feature type="transmembrane region" description="Helical" evidence="8">
    <location>
        <begin position="72"/>
        <end position="92"/>
    </location>
</feature>